<feature type="compositionally biased region" description="Basic and acidic residues" evidence="1">
    <location>
        <begin position="7"/>
        <end position="22"/>
    </location>
</feature>
<organism evidence="2 3">
    <name type="scientific">Nocardiopsis tropica</name>
    <dbReference type="NCBI Taxonomy" id="109330"/>
    <lineage>
        <taxon>Bacteria</taxon>
        <taxon>Bacillati</taxon>
        <taxon>Actinomycetota</taxon>
        <taxon>Actinomycetes</taxon>
        <taxon>Streptosporangiales</taxon>
        <taxon>Nocardiopsidaceae</taxon>
        <taxon>Nocardiopsis</taxon>
    </lineage>
</organism>
<dbReference type="EMBL" id="JAUUCC010000057">
    <property type="protein sequence ID" value="MEE2052929.1"/>
    <property type="molecule type" value="Genomic_DNA"/>
</dbReference>
<comment type="caution">
    <text evidence="2">The sequence shown here is derived from an EMBL/GenBank/DDBJ whole genome shotgun (WGS) entry which is preliminary data.</text>
</comment>
<accession>A0ABU7KUI1</accession>
<proteinExistence type="predicted"/>
<evidence type="ECO:0000313" key="3">
    <source>
        <dbReference type="Proteomes" id="UP001348641"/>
    </source>
</evidence>
<gene>
    <name evidence="2" type="ORF">Q8A49_20720</name>
</gene>
<protein>
    <submittedName>
        <fullName evidence="2">Uncharacterized protein</fullName>
    </submittedName>
</protein>
<feature type="region of interest" description="Disordered" evidence="1">
    <location>
        <begin position="1"/>
        <end position="27"/>
    </location>
</feature>
<reference evidence="2 3" key="1">
    <citation type="submission" date="2023-07" db="EMBL/GenBank/DDBJ databases">
        <authorList>
            <person name="Girao M."/>
            <person name="Carvalho M.F."/>
        </authorList>
    </citation>
    <scope>NUCLEOTIDE SEQUENCE [LARGE SCALE GENOMIC DNA]</scope>
    <source>
        <strain evidence="2 3">66/93</strain>
    </source>
</reference>
<name>A0ABU7KUI1_9ACTN</name>
<dbReference type="InterPro" id="IPR036890">
    <property type="entry name" value="HATPase_C_sf"/>
</dbReference>
<dbReference type="Gene3D" id="3.30.565.10">
    <property type="entry name" value="Histidine kinase-like ATPase, C-terminal domain"/>
    <property type="match status" value="1"/>
</dbReference>
<dbReference type="Proteomes" id="UP001348641">
    <property type="component" value="Unassembled WGS sequence"/>
</dbReference>
<evidence type="ECO:0000256" key="1">
    <source>
        <dbReference type="SAM" id="MobiDB-lite"/>
    </source>
</evidence>
<evidence type="ECO:0000313" key="2">
    <source>
        <dbReference type="EMBL" id="MEE2052929.1"/>
    </source>
</evidence>
<sequence length="78" mass="8441">MSVTDEGSTHADRLAGHRRWPELRPLTGDAPGRRGLHLVAALSDGWGHTPAEELGLTVWAAFGVASLSFDRLTDYTTL</sequence>